<dbReference type="EMBL" id="JACICF010000001">
    <property type="protein sequence ID" value="MBB3764142.1"/>
    <property type="molecule type" value="Genomic_DNA"/>
</dbReference>
<proteinExistence type="predicted"/>
<dbReference type="Proteomes" id="UP000578569">
    <property type="component" value="Unassembled WGS sequence"/>
</dbReference>
<protein>
    <submittedName>
        <fullName evidence="2">Uncharacterized protein</fullName>
    </submittedName>
</protein>
<reference evidence="2 3" key="1">
    <citation type="submission" date="2020-08" db="EMBL/GenBank/DDBJ databases">
        <title>Genomic Encyclopedia of Type Strains, Phase IV (KMG-IV): sequencing the most valuable type-strain genomes for metagenomic binning, comparative biology and taxonomic classification.</title>
        <authorList>
            <person name="Goeker M."/>
        </authorList>
    </citation>
    <scope>NUCLEOTIDE SEQUENCE [LARGE SCALE GENOMIC DNA]</scope>
    <source>
        <strain evidence="2 3">DSM 24194</strain>
    </source>
</reference>
<accession>A0A839Z3F8</accession>
<gene>
    <name evidence="2" type="ORF">FHS50_001165</name>
</gene>
<sequence length="65" mass="7348">MSHHDRHVSADEPSKELEEKVKRHPEDENVKVDLGSDESMDASDPPSVVQPGSDHEEDLPRPHKK</sequence>
<comment type="caution">
    <text evidence="2">The sequence shown here is derived from an EMBL/GenBank/DDBJ whole genome shotgun (WGS) entry which is preliminary data.</text>
</comment>
<evidence type="ECO:0000256" key="1">
    <source>
        <dbReference type="SAM" id="MobiDB-lite"/>
    </source>
</evidence>
<keyword evidence="3" id="KW-1185">Reference proteome</keyword>
<dbReference type="RefSeq" id="WP_183933426.1">
    <property type="nucleotide sequence ID" value="NZ_JACICF010000001.1"/>
</dbReference>
<feature type="region of interest" description="Disordered" evidence="1">
    <location>
        <begin position="1"/>
        <end position="65"/>
    </location>
</feature>
<evidence type="ECO:0000313" key="2">
    <source>
        <dbReference type="EMBL" id="MBB3764142.1"/>
    </source>
</evidence>
<name>A0A839Z3F8_9SPHN</name>
<feature type="compositionally biased region" description="Basic and acidic residues" evidence="1">
    <location>
        <begin position="7"/>
        <end position="31"/>
    </location>
</feature>
<dbReference type="AlphaFoldDB" id="A0A839Z3F8"/>
<organism evidence="2 3">
    <name type="scientific">Sphingomicrobium lutaoense</name>
    <dbReference type="NCBI Taxonomy" id="515949"/>
    <lineage>
        <taxon>Bacteria</taxon>
        <taxon>Pseudomonadati</taxon>
        <taxon>Pseudomonadota</taxon>
        <taxon>Alphaproteobacteria</taxon>
        <taxon>Sphingomonadales</taxon>
        <taxon>Sphingomonadaceae</taxon>
        <taxon>Sphingomicrobium</taxon>
    </lineage>
</organism>
<evidence type="ECO:0000313" key="3">
    <source>
        <dbReference type="Proteomes" id="UP000578569"/>
    </source>
</evidence>